<dbReference type="AlphaFoldDB" id="A0A2B7IC73"/>
<dbReference type="Proteomes" id="UP000226191">
    <property type="component" value="Unassembled WGS sequence"/>
</dbReference>
<gene>
    <name evidence="1" type="ORF">B1B09_04210</name>
</gene>
<name>A0A2B7IC73_CUTAC</name>
<dbReference type="EMBL" id="MVCE01000002">
    <property type="protein sequence ID" value="PGF34838.1"/>
    <property type="molecule type" value="Genomic_DNA"/>
</dbReference>
<organism evidence="1 2">
    <name type="scientific">Cutibacterium acnes</name>
    <name type="common">Propionibacterium acnes</name>
    <dbReference type="NCBI Taxonomy" id="1747"/>
    <lineage>
        <taxon>Bacteria</taxon>
        <taxon>Bacillati</taxon>
        <taxon>Actinomycetota</taxon>
        <taxon>Actinomycetes</taxon>
        <taxon>Propionibacteriales</taxon>
        <taxon>Propionibacteriaceae</taxon>
        <taxon>Cutibacterium</taxon>
    </lineage>
</organism>
<dbReference type="Gene3D" id="1.10.3480.10">
    <property type="entry name" value="TorD-like"/>
    <property type="match status" value="1"/>
</dbReference>
<comment type="caution">
    <text evidence="1">The sequence shown here is derived from an EMBL/GenBank/DDBJ whole genome shotgun (WGS) entry which is preliminary data.</text>
</comment>
<dbReference type="PANTHER" id="PTHR34227">
    <property type="entry name" value="CHAPERONE PROTEIN YCDY"/>
    <property type="match status" value="1"/>
</dbReference>
<dbReference type="InterPro" id="IPR050289">
    <property type="entry name" value="TorD/DmsD_chaperones"/>
</dbReference>
<sequence>MSPEQVTEPVTGSLDDELDQFAAVFTILGSLHYQVPDADHLHELLQMIDEWPLSRPRSPSRMEEGLQMWRLSREEAESRQVVVADHDRLYGDSAVALVPPYESAHRNREGLVFDEHTLQVRAAYARLGLAAPHLHREPDDHIGLELEFLAQGCLRVLDAREDGHADESHQTLAIVANFLRTHVLAWAPSFLSRVSEQAQTSFMKGVALLTIATLDEFDRCLDSVT</sequence>
<dbReference type="PANTHER" id="PTHR34227:SF1">
    <property type="entry name" value="DIMETHYL SULFOXIDE REDUCTASE CHAPERONE-RELATED"/>
    <property type="match status" value="1"/>
</dbReference>
<dbReference type="OrthoDB" id="9795302at2"/>
<evidence type="ECO:0000313" key="1">
    <source>
        <dbReference type="EMBL" id="PGF34838.1"/>
    </source>
</evidence>
<accession>A0A2B7IC73</accession>
<dbReference type="InterPro" id="IPR036411">
    <property type="entry name" value="TorD-like_sf"/>
</dbReference>
<dbReference type="Pfam" id="PF02613">
    <property type="entry name" value="Nitrate_red_del"/>
    <property type="match status" value="1"/>
</dbReference>
<dbReference type="SUPFAM" id="SSF89155">
    <property type="entry name" value="TorD-like"/>
    <property type="match status" value="1"/>
</dbReference>
<dbReference type="GeneID" id="92856477"/>
<dbReference type="RefSeq" id="WP_002517478.1">
    <property type="nucleotide sequence ID" value="NZ_AP019664.1"/>
</dbReference>
<protein>
    <submittedName>
        <fullName evidence="1">Dehydrogenase</fullName>
    </submittedName>
</protein>
<evidence type="ECO:0000313" key="2">
    <source>
        <dbReference type="Proteomes" id="UP000226191"/>
    </source>
</evidence>
<proteinExistence type="predicted"/>
<dbReference type="InterPro" id="IPR020945">
    <property type="entry name" value="DMSO/NO3_reduct_chaperone"/>
</dbReference>
<reference evidence="1 2" key="1">
    <citation type="submission" date="2017-02" db="EMBL/GenBank/DDBJ databases">
        <title>Prevalence of linear plasmids in Cutibacterium acnes isolates obtained from cancerous prostatic tissue.</title>
        <authorList>
            <person name="Davidsson S."/>
            <person name="Bruggemann H."/>
        </authorList>
    </citation>
    <scope>NUCLEOTIDE SEQUENCE [LARGE SCALE GENOMIC DNA]</scope>
    <source>
        <strain evidence="1 2">11-78</strain>
    </source>
</reference>